<dbReference type="Proteomes" id="UP000075635">
    <property type="component" value="Unassembled WGS sequence"/>
</dbReference>
<dbReference type="GO" id="GO:0005829">
    <property type="term" value="C:cytosol"/>
    <property type="evidence" value="ECO:0007669"/>
    <property type="project" value="TreeGrafter"/>
</dbReference>
<gene>
    <name evidence="2" type="ORF">BE17_29345</name>
</gene>
<comment type="caution">
    <text evidence="2">The sequence shown here is derived from an EMBL/GenBank/DDBJ whole genome shotgun (WGS) entry which is preliminary data.</text>
</comment>
<reference evidence="2 3" key="1">
    <citation type="submission" date="2014-02" db="EMBL/GenBank/DDBJ databases">
        <title>The small core and large imbalanced accessory genome model reveals a collaborative survival strategy of Sorangium cellulosum strains in nature.</title>
        <authorList>
            <person name="Han K."/>
            <person name="Peng R."/>
            <person name="Blom J."/>
            <person name="Li Y.-Z."/>
        </authorList>
    </citation>
    <scope>NUCLEOTIDE SEQUENCE [LARGE SCALE GENOMIC DNA]</scope>
    <source>
        <strain evidence="2 3">So0011-07</strain>
    </source>
</reference>
<evidence type="ECO:0000259" key="1">
    <source>
        <dbReference type="Pfam" id="PF03358"/>
    </source>
</evidence>
<protein>
    <recommendedName>
        <fullName evidence="1">NADPH-dependent FMN reductase-like domain-containing protein</fullName>
    </recommendedName>
</protein>
<dbReference type="EMBL" id="JEMB01002004">
    <property type="protein sequence ID" value="KYF84038.1"/>
    <property type="molecule type" value="Genomic_DNA"/>
</dbReference>
<evidence type="ECO:0000313" key="3">
    <source>
        <dbReference type="Proteomes" id="UP000075635"/>
    </source>
</evidence>
<dbReference type="Pfam" id="PF03358">
    <property type="entry name" value="FMN_red"/>
    <property type="match status" value="1"/>
</dbReference>
<dbReference type="InterPro" id="IPR050712">
    <property type="entry name" value="NAD(P)H-dep_reductase"/>
</dbReference>
<dbReference type="GO" id="GO:0016491">
    <property type="term" value="F:oxidoreductase activity"/>
    <property type="evidence" value="ECO:0007669"/>
    <property type="project" value="InterPro"/>
</dbReference>
<dbReference type="GO" id="GO:0010181">
    <property type="term" value="F:FMN binding"/>
    <property type="evidence" value="ECO:0007669"/>
    <property type="project" value="TreeGrafter"/>
</dbReference>
<dbReference type="AlphaFoldDB" id="A0A150RW81"/>
<dbReference type="PANTHER" id="PTHR30543">
    <property type="entry name" value="CHROMATE REDUCTASE"/>
    <property type="match status" value="1"/>
</dbReference>
<dbReference type="PANTHER" id="PTHR30543:SF21">
    <property type="entry name" value="NAD(P)H-DEPENDENT FMN REDUCTASE LOT6"/>
    <property type="match status" value="1"/>
</dbReference>
<organism evidence="2 3">
    <name type="scientific">Sorangium cellulosum</name>
    <name type="common">Polyangium cellulosum</name>
    <dbReference type="NCBI Taxonomy" id="56"/>
    <lineage>
        <taxon>Bacteria</taxon>
        <taxon>Pseudomonadati</taxon>
        <taxon>Myxococcota</taxon>
        <taxon>Polyangia</taxon>
        <taxon>Polyangiales</taxon>
        <taxon>Polyangiaceae</taxon>
        <taxon>Sorangium</taxon>
    </lineage>
</organism>
<accession>A0A150RW81</accession>
<dbReference type="InterPro" id="IPR005025">
    <property type="entry name" value="FMN_Rdtase-like_dom"/>
</dbReference>
<dbReference type="SUPFAM" id="SSF52218">
    <property type="entry name" value="Flavoproteins"/>
    <property type="match status" value="1"/>
</dbReference>
<proteinExistence type="predicted"/>
<name>A0A150RW81_SORCE</name>
<sequence length="144" mass="14940">MAPEGVELVVYDGIRELPLFNPDIEASGAPPAVREWRRAIAVSDALLIASPEYGHSLPGALKNAIDWVIGSGELERKIVGVTAATVSPERGRLGLQALRGTLAAVSARVVGGEPIARGPSFERELAALLGALIDAARAGPTSEP</sequence>
<dbReference type="InterPro" id="IPR029039">
    <property type="entry name" value="Flavoprotein-like_sf"/>
</dbReference>
<feature type="domain" description="NADPH-dependent FMN reductase-like" evidence="1">
    <location>
        <begin position="4"/>
        <end position="112"/>
    </location>
</feature>
<dbReference type="Gene3D" id="3.40.50.360">
    <property type="match status" value="1"/>
</dbReference>
<evidence type="ECO:0000313" key="2">
    <source>
        <dbReference type="EMBL" id="KYF84038.1"/>
    </source>
</evidence>